<dbReference type="InterPro" id="IPR055210">
    <property type="entry name" value="CtpA/B_N"/>
</dbReference>
<evidence type="ECO:0000256" key="6">
    <source>
        <dbReference type="SAM" id="MobiDB-lite"/>
    </source>
</evidence>
<dbReference type="SUPFAM" id="SSF50156">
    <property type="entry name" value="PDZ domain-like"/>
    <property type="match status" value="1"/>
</dbReference>
<dbReference type="PROSITE" id="PS50106">
    <property type="entry name" value="PDZ"/>
    <property type="match status" value="1"/>
</dbReference>
<feature type="transmembrane region" description="Helical" evidence="7">
    <location>
        <begin position="35"/>
        <end position="56"/>
    </location>
</feature>
<dbReference type="OrthoDB" id="9812068at2"/>
<dbReference type="GO" id="GO:0006508">
    <property type="term" value="P:proteolysis"/>
    <property type="evidence" value="ECO:0007669"/>
    <property type="project" value="UniProtKB-KW"/>
</dbReference>
<dbReference type="Pfam" id="PF22694">
    <property type="entry name" value="CtpB_N-like"/>
    <property type="match status" value="1"/>
</dbReference>
<evidence type="ECO:0000313" key="10">
    <source>
        <dbReference type="Proteomes" id="UP000295718"/>
    </source>
</evidence>
<keyword evidence="10" id="KW-1185">Reference proteome</keyword>
<accession>A0A4R1R289</accession>
<dbReference type="InterPro" id="IPR029045">
    <property type="entry name" value="ClpP/crotonase-like_dom_sf"/>
</dbReference>
<dbReference type="GO" id="GO:0030288">
    <property type="term" value="C:outer membrane-bounded periplasmic space"/>
    <property type="evidence" value="ECO:0007669"/>
    <property type="project" value="TreeGrafter"/>
</dbReference>
<evidence type="ECO:0000256" key="5">
    <source>
        <dbReference type="RuleBase" id="RU004404"/>
    </source>
</evidence>
<evidence type="ECO:0000259" key="8">
    <source>
        <dbReference type="PROSITE" id="PS50106"/>
    </source>
</evidence>
<evidence type="ECO:0000313" key="9">
    <source>
        <dbReference type="EMBL" id="TCL59485.1"/>
    </source>
</evidence>
<gene>
    <name evidence="9" type="ORF">EDD76_104222</name>
</gene>
<dbReference type="InterPro" id="IPR005151">
    <property type="entry name" value="Tail-specific_protease"/>
</dbReference>
<comment type="similarity">
    <text evidence="1 5">Belongs to the peptidase S41A family.</text>
</comment>
<dbReference type="RefSeq" id="WP_035315850.1">
    <property type="nucleotide sequence ID" value="NZ_JPNB01000002.1"/>
</dbReference>
<dbReference type="Gene3D" id="3.30.750.44">
    <property type="match status" value="1"/>
</dbReference>
<dbReference type="NCBIfam" id="TIGR00225">
    <property type="entry name" value="prc"/>
    <property type="match status" value="1"/>
</dbReference>
<dbReference type="InterPro" id="IPR004447">
    <property type="entry name" value="Peptidase_S41A"/>
</dbReference>
<protein>
    <submittedName>
        <fullName evidence="9">Carboxyl-terminal processing protease</fullName>
    </submittedName>
</protein>
<keyword evidence="7" id="KW-0812">Transmembrane</keyword>
<dbReference type="PANTHER" id="PTHR32060">
    <property type="entry name" value="TAIL-SPECIFIC PROTEASE"/>
    <property type="match status" value="1"/>
</dbReference>
<dbReference type="Gene3D" id="3.90.226.10">
    <property type="entry name" value="2-enoyl-CoA Hydratase, Chain A, domain 1"/>
    <property type="match status" value="1"/>
</dbReference>
<dbReference type="InterPro" id="IPR036034">
    <property type="entry name" value="PDZ_sf"/>
</dbReference>
<keyword evidence="7" id="KW-0472">Membrane</keyword>
<sequence length="442" mass="48706">MKYKLNNDSEEYKNSPENDKKNKDNLQDKSGKGGFFSGIFTGVLLSLLVASCIFTVRQIYTTHQSKEASEVASTDTAAPAEIVSDLTISKLRAIEDAIGTYYYKEDVDVQKMIDGMYEGVVTSLGDPYSTYYTQEDVQRLMEETEGIYYGIGAYVSIKEDTGLAQISGVIDGTPAQEAGLRDGDIIYKVDDVDVQGLELSEVVSKIKGLEGTTVHLTLYREGENDYLQFDIERRKIESPTVKYEMFDNNIGYLQITEFDDITLDQFTEAMVVLRGQGMQGLVLDLRSNPGGNLSTVTEIARQMLPKGLIVYTEDREGNRTEYTSDGTKAFNLPLVVLVNGYSASASEILAGAIKDYGIGELVGTTTFGKGIVQRVLSLSDGTALKLTVSSYFTPKGNNIHGIGIEPDEVCEFDGDQYYNNGYDNQLERAKEIIAEKIASVTN</sequence>
<dbReference type="SMART" id="SM00245">
    <property type="entry name" value="TSPc"/>
    <property type="match status" value="1"/>
</dbReference>
<dbReference type="Pfam" id="PF17820">
    <property type="entry name" value="PDZ_6"/>
    <property type="match status" value="1"/>
</dbReference>
<organism evidence="9 10">
    <name type="scientific">Kineothrix alysoides</name>
    <dbReference type="NCBI Taxonomy" id="1469948"/>
    <lineage>
        <taxon>Bacteria</taxon>
        <taxon>Bacillati</taxon>
        <taxon>Bacillota</taxon>
        <taxon>Clostridia</taxon>
        <taxon>Lachnospirales</taxon>
        <taxon>Lachnospiraceae</taxon>
        <taxon>Kineothrix</taxon>
    </lineage>
</organism>
<dbReference type="GO" id="GO:0007165">
    <property type="term" value="P:signal transduction"/>
    <property type="evidence" value="ECO:0007669"/>
    <property type="project" value="TreeGrafter"/>
</dbReference>
<dbReference type="InterPro" id="IPR041489">
    <property type="entry name" value="PDZ_6"/>
</dbReference>
<evidence type="ECO:0000256" key="4">
    <source>
        <dbReference type="ARBA" id="ARBA00022825"/>
    </source>
</evidence>
<keyword evidence="7" id="KW-1133">Transmembrane helix</keyword>
<dbReference type="Proteomes" id="UP000295718">
    <property type="component" value="Unassembled WGS sequence"/>
</dbReference>
<dbReference type="PANTHER" id="PTHR32060:SF30">
    <property type="entry name" value="CARBOXY-TERMINAL PROCESSING PROTEASE CTPA"/>
    <property type="match status" value="1"/>
</dbReference>
<keyword evidence="2 5" id="KW-0645">Protease</keyword>
<evidence type="ECO:0000256" key="7">
    <source>
        <dbReference type="SAM" id="Phobius"/>
    </source>
</evidence>
<evidence type="ECO:0000256" key="1">
    <source>
        <dbReference type="ARBA" id="ARBA00009179"/>
    </source>
</evidence>
<comment type="caution">
    <text evidence="9">The sequence shown here is derived from an EMBL/GenBank/DDBJ whole genome shotgun (WGS) entry which is preliminary data.</text>
</comment>
<dbReference type="GO" id="GO:0004175">
    <property type="term" value="F:endopeptidase activity"/>
    <property type="evidence" value="ECO:0007669"/>
    <property type="project" value="TreeGrafter"/>
</dbReference>
<dbReference type="STRING" id="1469948.GCA_000732725_03639"/>
<feature type="region of interest" description="Disordered" evidence="6">
    <location>
        <begin position="1"/>
        <end position="26"/>
    </location>
</feature>
<dbReference type="AlphaFoldDB" id="A0A4R1R289"/>
<dbReference type="InterPro" id="IPR001478">
    <property type="entry name" value="PDZ"/>
</dbReference>
<dbReference type="CDD" id="cd07560">
    <property type="entry name" value="Peptidase_S41_CPP"/>
    <property type="match status" value="1"/>
</dbReference>
<keyword evidence="4 5" id="KW-0720">Serine protease</keyword>
<feature type="domain" description="PDZ" evidence="8">
    <location>
        <begin position="137"/>
        <end position="207"/>
    </location>
</feature>
<proteinExistence type="inferred from homology"/>
<dbReference type="EMBL" id="SLUO01000004">
    <property type="protein sequence ID" value="TCL59485.1"/>
    <property type="molecule type" value="Genomic_DNA"/>
</dbReference>
<reference evidence="9 10" key="1">
    <citation type="submission" date="2019-03" db="EMBL/GenBank/DDBJ databases">
        <title>Genomic Encyclopedia of Type Strains, Phase IV (KMG-IV): sequencing the most valuable type-strain genomes for metagenomic binning, comparative biology and taxonomic classification.</title>
        <authorList>
            <person name="Goeker M."/>
        </authorList>
    </citation>
    <scope>NUCLEOTIDE SEQUENCE [LARGE SCALE GENOMIC DNA]</scope>
    <source>
        <strain evidence="9 10">DSM 100556</strain>
    </source>
</reference>
<dbReference type="CDD" id="cd06782">
    <property type="entry name" value="cpPDZ_CPP-like"/>
    <property type="match status" value="1"/>
</dbReference>
<evidence type="ECO:0000256" key="3">
    <source>
        <dbReference type="ARBA" id="ARBA00022801"/>
    </source>
</evidence>
<name>A0A4R1R289_9FIRM</name>
<dbReference type="SUPFAM" id="SSF52096">
    <property type="entry name" value="ClpP/crotonase"/>
    <property type="match status" value="1"/>
</dbReference>
<dbReference type="Gene3D" id="2.30.42.10">
    <property type="match status" value="1"/>
</dbReference>
<evidence type="ECO:0000256" key="2">
    <source>
        <dbReference type="ARBA" id="ARBA00022670"/>
    </source>
</evidence>
<dbReference type="SMART" id="SM00228">
    <property type="entry name" value="PDZ"/>
    <property type="match status" value="1"/>
</dbReference>
<dbReference type="GO" id="GO:0008236">
    <property type="term" value="F:serine-type peptidase activity"/>
    <property type="evidence" value="ECO:0007669"/>
    <property type="project" value="UniProtKB-KW"/>
</dbReference>
<keyword evidence="3 5" id="KW-0378">Hydrolase</keyword>
<dbReference type="Pfam" id="PF03572">
    <property type="entry name" value="Peptidase_S41"/>
    <property type="match status" value="1"/>
</dbReference>